<feature type="compositionally biased region" description="Polar residues" evidence="1">
    <location>
        <begin position="1551"/>
        <end position="1571"/>
    </location>
</feature>
<feature type="compositionally biased region" description="Basic and acidic residues" evidence="1">
    <location>
        <begin position="1424"/>
        <end position="1449"/>
    </location>
</feature>
<feature type="region of interest" description="Disordered" evidence="1">
    <location>
        <begin position="774"/>
        <end position="798"/>
    </location>
</feature>
<dbReference type="PANTHER" id="PTHR23074">
    <property type="entry name" value="AAA DOMAIN-CONTAINING"/>
    <property type="match status" value="1"/>
</dbReference>
<feature type="compositionally biased region" description="Basic and acidic residues" evidence="1">
    <location>
        <begin position="1063"/>
        <end position="1089"/>
    </location>
</feature>
<evidence type="ECO:0000259" key="2">
    <source>
        <dbReference type="Pfam" id="PF00004"/>
    </source>
</evidence>
<dbReference type="PANTHER" id="PTHR23074:SF19">
    <property type="entry name" value="KATANIN P60 ATPASE-CONTAINING SUBUNIT A1"/>
    <property type="match status" value="1"/>
</dbReference>
<feature type="compositionally biased region" description="Basic and acidic residues" evidence="1">
    <location>
        <begin position="171"/>
        <end position="180"/>
    </location>
</feature>
<feature type="compositionally biased region" description="Basic and acidic residues" evidence="1">
    <location>
        <begin position="647"/>
        <end position="658"/>
    </location>
</feature>
<sequence>MASAVSNSKDFEEEIQKAREYYMYGDYNKGITFYKLAIDKLRRYCQTLFDGAEKKRGTECLAELERELQSTIEHERMISEIHENLLGKFIGGGRSVSSDAYNDLNDGDSFYNAVIDERPTRDLGFNNNRNPPYGATPFQTPAARFQEVRRDVRSTNNNIKARKVPSNLPDNKQKQHDNKRVNNQQNSGERKYQPTNAEKDLVEGLERDIVQKDPNVRWSDVAGCVAAKKLLQEAVVLPLYMPDFFRGIRRPWKGILLFGPPGTGKTMLAKAVATECKTTFFNVAAANLTSKYHGEGEKLVRLLFELAKFYAPSTVFIDEIDSLCSARGQTNEHEASRRAKSELLIQMDGVSGALDINIKNNIIQYSMELSRFYLVFILFLLLSTVDLTEFNFQCPISRRLLSVSSLKSSLIEKKSHDSSTSSKSSSLPSSPPKYARSSDSHGLTAYIRPLSPKSLGPKTHSYSHLLKSKLHTNKGKRKSHTNKEKTKLKRSNKQKKKELKKKNSTKHKSSINTKIQELVGINHDELHQHQTLFHTDSTPKIDKKIKKSKKSKSNKQVKVSEIKNVTRNIPIAKDITKKLTTTTTTTALPINNKKVKNTKRVNEANIDEKKKPKEILVNKISENIPLTSSMNDKPSTTSSPSPLSSSKIDRKPQKDKSETINTIDETLDTSDDENNSVVGRAYHFVKNMFQLSDDFLNDNHTQNNHIVDIINEHQQYHSRKLLSINDDNTSIIVNNDITNNEYDFDLNDEIPDVAINNLSFIMTSISKRRLLSVKTKKHSISSKDQNDKEKRSESLNEINANDKPKVGWAYRYRISRYLDAQKLKQNKNKKKITGEKKTKQHFQKRQSNSKQNQKKIDSSHNKKLSKRKLLKHNNDDDTSGNEDKISNQDTVNTVSITETFVPKRRLLMSKRKIKHEEDNKDDEEDIDKTQKFRRMKSFDESTDPILIVQSYDHGLYKPRVGWQFRYRVSRYIDSLRDNIREDQERLKLGLQAIKRKTPQELSGRRKRVSDKPVVPNADEIKKKEESKITVQDDKPNVGWRYRYRINKMTEAKKRGDYIDNEQEKRKEHLEQEKKQSSLNKSPDDEHIQGENDLDPELRQVNAIGRRVGWAYRYRIRRKLDDLKRQQAETGMVFDLPTLSFNKTEETIVESKPKSKEKKKTKKPTEDKPKTPTGDKPKNKTKSVGSQDRSHVSKMHEAQKHNKSKTAINKSQGQTPTQKQLDPELARLTSEDRSVGWKYRYRVQRKLDALKEAANHEDEKRTKKLPSSSSKGKKKKNLMEKVEDSSEKSLNIDETSFTQYLHHASSYVLNGLLPTTKKSICILPLPMTFSFCKQDNNEQSVTETEKTKQIPTKKLKIRKEKRAKQFIRSHVTKLGKDDKYTERRVDEAMKNLYKTPSLPPSQTQSSTRKHRKTQKNQYKHASRRPNQDEQKKHFKEEHMTTKKIGVESKKNNKKRSQLIGQEVKIKHKLCPFAITTPPPAKQISQPSSSSSQRPRTISEVIRDEAATLFGGKSKSSKTPEEIKDEINEANEIIREHSKIETTKTSLPPPSDTIDSTISSKEDQSTLNNNNKATSEENTKENLHDMLNLEDRNDSS</sequence>
<dbReference type="GO" id="GO:0015630">
    <property type="term" value="C:microtubule cytoskeleton"/>
    <property type="evidence" value="ECO:0007669"/>
    <property type="project" value="TreeGrafter"/>
</dbReference>
<evidence type="ECO:0000259" key="3">
    <source>
        <dbReference type="Pfam" id="PF21126"/>
    </source>
</evidence>
<feature type="compositionally biased region" description="Basic and acidic residues" evidence="1">
    <location>
        <begin position="1018"/>
        <end position="1031"/>
    </location>
</feature>
<feature type="region of interest" description="Disordered" evidence="1">
    <location>
        <begin position="1472"/>
        <end position="1495"/>
    </location>
</feature>
<feature type="compositionally biased region" description="Low complexity" evidence="1">
    <location>
        <begin position="634"/>
        <end position="646"/>
    </location>
</feature>
<dbReference type="Pfam" id="PF00004">
    <property type="entry name" value="AAA"/>
    <property type="match status" value="1"/>
</dbReference>
<feature type="compositionally biased region" description="Basic residues" evidence="1">
    <location>
        <begin position="467"/>
        <end position="509"/>
    </location>
</feature>
<feature type="region of interest" description="Disordered" evidence="1">
    <location>
        <begin position="1145"/>
        <end position="1226"/>
    </location>
</feature>
<feature type="compositionally biased region" description="Low complexity" evidence="1">
    <location>
        <begin position="1483"/>
        <end position="1494"/>
    </location>
</feature>
<protein>
    <recommendedName>
        <fullName evidence="6">Microtubule-severing ATPase</fullName>
    </recommendedName>
</protein>
<feature type="region of interest" description="Disordered" evidence="1">
    <location>
        <begin position="467"/>
        <end position="512"/>
    </location>
</feature>
<feature type="domain" description="ATPase AAA-type core" evidence="2">
    <location>
        <begin position="255"/>
        <end position="352"/>
    </location>
</feature>
<evidence type="ECO:0000313" key="4">
    <source>
        <dbReference type="EMBL" id="CAF0970235.1"/>
    </source>
</evidence>
<evidence type="ECO:0000256" key="1">
    <source>
        <dbReference type="SAM" id="MobiDB-lite"/>
    </source>
</evidence>
<gene>
    <name evidence="4" type="ORF">SEV965_LOCUS9209</name>
</gene>
<feature type="region of interest" description="Disordered" evidence="1">
    <location>
        <begin position="1253"/>
        <end position="1287"/>
    </location>
</feature>
<dbReference type="Proteomes" id="UP000663889">
    <property type="component" value="Unassembled WGS sequence"/>
</dbReference>
<proteinExistence type="predicted"/>
<dbReference type="InterPro" id="IPR027417">
    <property type="entry name" value="P-loop_NTPase"/>
</dbReference>
<evidence type="ECO:0008006" key="6">
    <source>
        <dbReference type="Google" id="ProtNLM"/>
    </source>
</evidence>
<feature type="compositionally biased region" description="Basic residues" evidence="1">
    <location>
        <begin position="543"/>
        <end position="555"/>
    </location>
</feature>
<feature type="region of interest" description="Disordered" evidence="1">
    <location>
        <begin position="821"/>
        <end position="889"/>
    </location>
</feature>
<feature type="region of interest" description="Disordered" evidence="1">
    <location>
        <begin position="1533"/>
        <end position="1594"/>
    </location>
</feature>
<dbReference type="SUPFAM" id="SSF52540">
    <property type="entry name" value="P-loop containing nucleoside triphosphate hydrolases"/>
    <property type="match status" value="1"/>
</dbReference>
<dbReference type="InterPro" id="IPR048611">
    <property type="entry name" value="KATNA1_MIT"/>
</dbReference>
<feature type="region of interest" description="Disordered" evidence="1">
    <location>
        <begin position="412"/>
        <end position="441"/>
    </location>
</feature>
<accession>A0A814EN41</accession>
<feature type="compositionally biased region" description="Basic and acidic residues" evidence="1">
    <location>
        <begin position="1187"/>
        <end position="1199"/>
    </location>
</feature>
<feature type="domain" description="Katanin p60 ATPase-containing subunit A1 MIT" evidence="3">
    <location>
        <begin position="13"/>
        <end position="69"/>
    </location>
</feature>
<dbReference type="Gene3D" id="1.20.58.80">
    <property type="entry name" value="Phosphotransferase system, lactose/cellobiose-type IIA subunit"/>
    <property type="match status" value="1"/>
</dbReference>
<dbReference type="EMBL" id="CAJNOU010000355">
    <property type="protein sequence ID" value="CAF0970235.1"/>
    <property type="molecule type" value="Genomic_DNA"/>
</dbReference>
<dbReference type="InterPro" id="IPR003959">
    <property type="entry name" value="ATPase_AAA_core"/>
</dbReference>
<dbReference type="FunFam" id="3.40.50.300:FF:000159">
    <property type="entry name" value="Katanin p60 ATPase-containing subunit A1"/>
    <property type="match status" value="1"/>
</dbReference>
<organism evidence="4 5">
    <name type="scientific">Rotaria sordida</name>
    <dbReference type="NCBI Taxonomy" id="392033"/>
    <lineage>
        <taxon>Eukaryota</taxon>
        <taxon>Metazoa</taxon>
        <taxon>Spiralia</taxon>
        <taxon>Gnathifera</taxon>
        <taxon>Rotifera</taxon>
        <taxon>Eurotatoria</taxon>
        <taxon>Bdelloidea</taxon>
        <taxon>Philodinida</taxon>
        <taxon>Philodinidae</taxon>
        <taxon>Rotaria</taxon>
    </lineage>
</organism>
<dbReference type="Pfam" id="PF21126">
    <property type="entry name" value="KATNA1_MIT"/>
    <property type="match status" value="1"/>
</dbReference>
<feature type="compositionally biased region" description="Basic and acidic residues" evidence="1">
    <location>
        <begin position="1572"/>
        <end position="1594"/>
    </location>
</feature>
<reference evidence="4" key="1">
    <citation type="submission" date="2021-02" db="EMBL/GenBank/DDBJ databases">
        <authorList>
            <person name="Nowell W R."/>
        </authorList>
    </citation>
    <scope>NUCLEOTIDE SEQUENCE</scope>
</reference>
<feature type="compositionally biased region" description="Polar residues" evidence="1">
    <location>
        <begin position="1204"/>
        <end position="1219"/>
    </location>
</feature>
<feature type="compositionally biased region" description="Low complexity" evidence="1">
    <location>
        <begin position="418"/>
        <end position="428"/>
    </location>
</feature>
<feature type="compositionally biased region" description="Basic and acidic residues" evidence="1">
    <location>
        <begin position="784"/>
        <end position="798"/>
    </location>
</feature>
<feature type="region of interest" description="Disordered" evidence="1">
    <location>
        <begin position="153"/>
        <end position="196"/>
    </location>
</feature>
<dbReference type="GO" id="GO:0051013">
    <property type="term" value="P:microtubule severing"/>
    <property type="evidence" value="ECO:0007669"/>
    <property type="project" value="TreeGrafter"/>
</dbReference>
<name>A0A814EN41_9BILA</name>
<dbReference type="GO" id="GO:0016887">
    <property type="term" value="F:ATP hydrolysis activity"/>
    <property type="evidence" value="ECO:0007669"/>
    <property type="project" value="InterPro"/>
</dbReference>
<feature type="region of interest" description="Disordered" evidence="1">
    <location>
        <begin position="533"/>
        <end position="557"/>
    </location>
</feature>
<feature type="compositionally biased region" description="Basic and acidic residues" evidence="1">
    <location>
        <begin position="1162"/>
        <end position="1177"/>
    </location>
</feature>
<feature type="region of interest" description="Disordered" evidence="1">
    <location>
        <begin position="997"/>
        <end position="1031"/>
    </location>
</feature>
<feature type="compositionally biased region" description="Basic residues" evidence="1">
    <location>
        <begin position="1406"/>
        <end position="1422"/>
    </location>
</feature>
<dbReference type="Gene3D" id="3.40.50.300">
    <property type="entry name" value="P-loop containing nucleotide triphosphate hydrolases"/>
    <property type="match status" value="1"/>
</dbReference>
<dbReference type="InterPro" id="IPR050304">
    <property type="entry name" value="MT-severing_AAA_ATPase"/>
</dbReference>
<feature type="region of interest" description="Disordered" evidence="1">
    <location>
        <begin position="1389"/>
        <end position="1454"/>
    </location>
</feature>
<feature type="compositionally biased region" description="Basic and acidic residues" evidence="1">
    <location>
        <begin position="1276"/>
        <end position="1287"/>
    </location>
</feature>
<comment type="caution">
    <text evidence="4">The sequence shown here is derived from an EMBL/GenBank/DDBJ whole genome shotgun (WGS) entry which is preliminary data.</text>
</comment>
<feature type="compositionally biased region" description="Basic residues" evidence="1">
    <location>
        <begin position="861"/>
        <end position="871"/>
    </location>
</feature>
<feature type="region of interest" description="Disordered" evidence="1">
    <location>
        <begin position="120"/>
        <end position="140"/>
    </location>
</feature>
<feature type="region of interest" description="Disordered" evidence="1">
    <location>
        <begin position="621"/>
        <end position="674"/>
    </location>
</feature>
<feature type="region of interest" description="Disordered" evidence="1">
    <location>
        <begin position="1063"/>
        <end position="1095"/>
    </location>
</feature>
<feature type="compositionally biased region" description="Acidic residues" evidence="1">
    <location>
        <begin position="665"/>
        <end position="674"/>
    </location>
</feature>
<dbReference type="GO" id="GO:0005524">
    <property type="term" value="F:ATP binding"/>
    <property type="evidence" value="ECO:0007669"/>
    <property type="project" value="InterPro"/>
</dbReference>
<feature type="compositionally biased region" description="Polar residues" evidence="1">
    <location>
        <begin position="621"/>
        <end position="633"/>
    </location>
</feature>
<evidence type="ECO:0000313" key="5">
    <source>
        <dbReference type="Proteomes" id="UP000663889"/>
    </source>
</evidence>